<sequence length="83" mass="9333">MHVRIGDRTASDQPHQRVVVQAISGLVGHYSAIAKGDDTVTQTEHLIDAVGDEHHAGARTSNRTRSFEQRFDLVLLKRRSRFI</sequence>
<proteinExistence type="predicted"/>
<evidence type="ECO:0000313" key="2">
    <source>
        <dbReference type="Proteomes" id="UP001500689"/>
    </source>
</evidence>
<accession>A0ABP6WL91</accession>
<name>A0ABP6WL91_9PSEU</name>
<comment type="caution">
    <text evidence="1">The sequence shown here is derived from an EMBL/GenBank/DDBJ whole genome shotgun (WGS) entry which is preliminary data.</text>
</comment>
<organism evidence="1 2">
    <name type="scientific">Amycolatopsis ultiminotia</name>
    <dbReference type="NCBI Taxonomy" id="543629"/>
    <lineage>
        <taxon>Bacteria</taxon>
        <taxon>Bacillati</taxon>
        <taxon>Actinomycetota</taxon>
        <taxon>Actinomycetes</taxon>
        <taxon>Pseudonocardiales</taxon>
        <taxon>Pseudonocardiaceae</taxon>
        <taxon>Amycolatopsis</taxon>
    </lineage>
</organism>
<keyword evidence="2" id="KW-1185">Reference proteome</keyword>
<dbReference type="RefSeq" id="WP_344861658.1">
    <property type="nucleotide sequence ID" value="NZ_BAAAZN010000007.1"/>
</dbReference>
<evidence type="ECO:0000313" key="1">
    <source>
        <dbReference type="EMBL" id="GAA3551403.1"/>
    </source>
</evidence>
<protein>
    <submittedName>
        <fullName evidence="1">Uncharacterized protein</fullName>
    </submittedName>
</protein>
<dbReference type="Proteomes" id="UP001500689">
    <property type="component" value="Unassembled WGS sequence"/>
</dbReference>
<gene>
    <name evidence="1" type="ORF">GCM10022222_38680</name>
</gene>
<dbReference type="EMBL" id="BAAAZN010000007">
    <property type="protein sequence ID" value="GAA3551403.1"/>
    <property type="molecule type" value="Genomic_DNA"/>
</dbReference>
<reference evidence="2" key="1">
    <citation type="journal article" date="2019" name="Int. J. Syst. Evol. Microbiol.">
        <title>The Global Catalogue of Microorganisms (GCM) 10K type strain sequencing project: providing services to taxonomists for standard genome sequencing and annotation.</title>
        <authorList>
            <consortium name="The Broad Institute Genomics Platform"/>
            <consortium name="The Broad Institute Genome Sequencing Center for Infectious Disease"/>
            <person name="Wu L."/>
            <person name="Ma J."/>
        </authorList>
    </citation>
    <scope>NUCLEOTIDE SEQUENCE [LARGE SCALE GENOMIC DNA]</scope>
    <source>
        <strain evidence="2">JCM 16898</strain>
    </source>
</reference>